<gene>
    <name evidence="3" type="ORF">GQ466_16475</name>
</gene>
<dbReference type="Gene3D" id="3.40.50.300">
    <property type="entry name" value="P-loop containing nucleotide triphosphate hydrolases"/>
    <property type="match status" value="1"/>
</dbReference>
<evidence type="ECO:0000256" key="1">
    <source>
        <dbReference type="ARBA" id="ARBA00006611"/>
    </source>
</evidence>
<dbReference type="GO" id="GO:0016887">
    <property type="term" value="F:ATP hydrolysis activity"/>
    <property type="evidence" value="ECO:0007669"/>
    <property type="project" value="InterPro"/>
</dbReference>
<sequence length="439" mass="47414">MDAAVQRRAVREINAAIDEQISQGANPDDAVEMIDAAVRTWINSAAGSGDFALTPMLHRQLAVAVHNERYGLGRLQPLVDDPEVENIDANGFDQVWVSYSDGRVEQAAPIADNDVHLIEMIRRWSAFLGQSSREFSSANPKVRLTLPDGSRMTAVMGVTPRPHLAVRKHRMVDVTLDDLVQSGTIDLTMRAFLGAAVRAKKNVIVSGGMGSGKTTMLRALAAELPVDERIVTIESEYELGLHTVPHRHSNVVPMESRPANAEGFGAVSLEELIELAFRLNARRIIVGEVLGAELLPMLTAMKHGGEGSLCTLHANEAAEVFSRMLILANSGTPTGLSRPETLYSLVGTAVDFVVQLGHRTVSEGGERVNQRFVTEVLEVLPPGEGTEPARTQVFAPGPDGRAVPRFMPSCIDDLVSVGGLDGRLPAQLWAYSTTPDGVR</sequence>
<keyword evidence="4" id="KW-1185">Reference proteome</keyword>
<protein>
    <submittedName>
        <fullName evidence="3">CpaF family protein</fullName>
    </submittedName>
</protein>
<comment type="caution">
    <text evidence="3">The sequence shown here is derived from an EMBL/GenBank/DDBJ whole genome shotgun (WGS) entry which is preliminary data.</text>
</comment>
<dbReference type="Proteomes" id="UP000431901">
    <property type="component" value="Unassembled WGS sequence"/>
</dbReference>
<dbReference type="PANTHER" id="PTHR30486:SF6">
    <property type="entry name" value="TYPE IV PILUS RETRACTATION ATPASE PILT"/>
    <property type="match status" value="1"/>
</dbReference>
<dbReference type="Gene3D" id="3.30.450.380">
    <property type="match status" value="1"/>
</dbReference>
<dbReference type="InterPro" id="IPR050921">
    <property type="entry name" value="T4SS_GSP_E_ATPase"/>
</dbReference>
<dbReference type="InterPro" id="IPR003593">
    <property type="entry name" value="AAA+_ATPase"/>
</dbReference>
<evidence type="ECO:0000259" key="2">
    <source>
        <dbReference type="SMART" id="SM00382"/>
    </source>
</evidence>
<evidence type="ECO:0000313" key="3">
    <source>
        <dbReference type="EMBL" id="MXQ65626.1"/>
    </source>
</evidence>
<dbReference type="SUPFAM" id="SSF52540">
    <property type="entry name" value="P-loop containing nucleoside triphosphate hydrolases"/>
    <property type="match status" value="1"/>
</dbReference>
<dbReference type="EMBL" id="WUTW01000002">
    <property type="protein sequence ID" value="MXQ65626.1"/>
    <property type="molecule type" value="Genomic_DNA"/>
</dbReference>
<dbReference type="InterPro" id="IPR001482">
    <property type="entry name" value="T2SS/T4SS_dom"/>
</dbReference>
<evidence type="ECO:0000313" key="4">
    <source>
        <dbReference type="Proteomes" id="UP000431901"/>
    </source>
</evidence>
<reference evidence="3 4" key="1">
    <citation type="submission" date="2019-12" db="EMBL/GenBank/DDBJ databases">
        <title>Nocardia macrotermitis sp. nov. and Nocardia aurantia sp. nov., isolated from the gut of the fungus growing-termite Macrotermes natalensis.</title>
        <authorList>
            <person name="Christine B."/>
            <person name="Rene B."/>
        </authorList>
    </citation>
    <scope>NUCLEOTIDE SEQUENCE [LARGE SCALE GENOMIC DNA]</scope>
    <source>
        <strain evidence="3 4">DSM 102126</strain>
    </source>
</reference>
<dbReference type="AlphaFoldDB" id="A0A6I4WCH2"/>
<dbReference type="PANTHER" id="PTHR30486">
    <property type="entry name" value="TWITCHING MOTILITY PROTEIN PILT"/>
    <property type="match status" value="1"/>
</dbReference>
<dbReference type="SMART" id="SM00382">
    <property type="entry name" value="AAA"/>
    <property type="match status" value="1"/>
</dbReference>
<dbReference type="Pfam" id="PF00437">
    <property type="entry name" value="T2SSE"/>
    <property type="match status" value="1"/>
</dbReference>
<proteinExistence type="inferred from homology"/>
<dbReference type="CDD" id="cd01130">
    <property type="entry name" value="VirB11-like_ATPase"/>
    <property type="match status" value="1"/>
</dbReference>
<dbReference type="RefSeq" id="WP_161103698.1">
    <property type="nucleotide sequence ID" value="NZ_JBHLYI010000006.1"/>
</dbReference>
<organism evidence="3 4">
    <name type="scientific">Actinomadura rayongensis</name>
    <dbReference type="NCBI Taxonomy" id="1429076"/>
    <lineage>
        <taxon>Bacteria</taxon>
        <taxon>Bacillati</taxon>
        <taxon>Actinomycetota</taxon>
        <taxon>Actinomycetes</taxon>
        <taxon>Streptosporangiales</taxon>
        <taxon>Thermomonosporaceae</taxon>
        <taxon>Actinomadura</taxon>
    </lineage>
</organism>
<comment type="similarity">
    <text evidence="1">Belongs to the GSP E family.</text>
</comment>
<feature type="domain" description="AAA+ ATPase" evidence="2">
    <location>
        <begin position="199"/>
        <end position="360"/>
    </location>
</feature>
<dbReference type="OrthoDB" id="9810761at2"/>
<dbReference type="InterPro" id="IPR027417">
    <property type="entry name" value="P-loop_NTPase"/>
</dbReference>
<name>A0A6I4WCH2_9ACTN</name>
<accession>A0A6I4WCH2</accession>